<protein>
    <submittedName>
        <fullName evidence="1">Uncharacterized protein</fullName>
    </submittedName>
</protein>
<dbReference type="STRING" id="1823756.A4H34_08070"/>
<sequence>MARNEDLEALGLQPGHLQLAVAEVAQMVLLAGGGITYAGAPGTHAPDLATPVLDTVRRYIETAKLERHRHNGTSVENVESLHPGRMFELTVPCTSVLTADVLKQLADAADTFASTGRIQVLDERGIAQDVTESSAWENRTAEETSMALTQIRKRLPEHCNARLVIGGKTTPRSSLNPKGYSGRLPGIVEEALYAVRAGQPLFIAGGFGGAAAVLASLLSPEAKLPIARESIAAIEANSQYKSAIDEILGSYDVSLTGLEETDRVRMMTTQRASDLAGLIVKGLANRDWGASTQSGSSGGQC</sequence>
<proteinExistence type="predicted"/>
<organism evidence="1 2">
    <name type="scientific">Peptidiphaga gingivicola</name>
    <dbReference type="NCBI Taxonomy" id="2741497"/>
    <lineage>
        <taxon>Bacteria</taxon>
        <taxon>Bacillati</taxon>
        <taxon>Actinomycetota</taxon>
        <taxon>Actinomycetes</taxon>
        <taxon>Actinomycetales</taxon>
        <taxon>Actinomycetaceae</taxon>
        <taxon>Peptidiphaga</taxon>
    </lineage>
</organism>
<evidence type="ECO:0000313" key="1">
    <source>
        <dbReference type="EMBL" id="OAP85549.1"/>
    </source>
</evidence>
<name>A0A179B2I2_9ACTO</name>
<gene>
    <name evidence="1" type="ORF">A4H34_08070</name>
</gene>
<dbReference type="Pfam" id="PF18163">
    <property type="entry name" value="LD_cluster2"/>
    <property type="match status" value="1"/>
</dbReference>
<evidence type="ECO:0000313" key="2">
    <source>
        <dbReference type="Proteomes" id="UP000078368"/>
    </source>
</evidence>
<reference evidence="1 2" key="1">
    <citation type="submission" date="2016-04" db="EMBL/GenBank/DDBJ databases">
        <title>Peptidophaga gingivicola gen. nov., sp. nov., isolated from human subgingival plaque.</title>
        <authorList>
            <person name="Beall C.J."/>
            <person name="Mokrzan E.M."/>
            <person name="Griffen A.L."/>
            <person name="Leys E.J."/>
        </authorList>
    </citation>
    <scope>NUCLEOTIDE SEQUENCE [LARGE SCALE GENOMIC DNA]</scope>
    <source>
        <strain evidence="1 2">BA112</strain>
    </source>
</reference>
<dbReference type="EMBL" id="LVZK01000002">
    <property type="protein sequence ID" value="OAP85549.1"/>
    <property type="molecule type" value="Genomic_DNA"/>
</dbReference>
<dbReference type="AlphaFoldDB" id="A0A179B2I2"/>
<keyword evidence="2" id="KW-1185">Reference proteome</keyword>
<accession>A0A179B2I2</accession>
<comment type="caution">
    <text evidence="1">The sequence shown here is derived from an EMBL/GenBank/DDBJ whole genome shotgun (WGS) entry which is preliminary data.</text>
</comment>
<dbReference type="InterPro" id="IPR041160">
    <property type="entry name" value="LD_cluster2"/>
</dbReference>
<dbReference type="Proteomes" id="UP000078368">
    <property type="component" value="Unassembled WGS sequence"/>
</dbReference>